<keyword evidence="9" id="KW-1185">Reference proteome</keyword>
<evidence type="ECO:0000256" key="1">
    <source>
        <dbReference type="ARBA" id="ARBA00004442"/>
    </source>
</evidence>
<evidence type="ECO:0000313" key="8">
    <source>
        <dbReference type="EMBL" id="SMD00438.1"/>
    </source>
</evidence>
<dbReference type="InterPro" id="IPR033985">
    <property type="entry name" value="SusD-like_N"/>
</dbReference>
<dbReference type="Proteomes" id="UP000192678">
    <property type="component" value="Unassembled WGS sequence"/>
</dbReference>
<evidence type="ECO:0000313" key="9">
    <source>
        <dbReference type="Proteomes" id="UP000192678"/>
    </source>
</evidence>
<gene>
    <name evidence="8" type="ORF">SAMN04488101_10833</name>
</gene>
<dbReference type="PROSITE" id="PS51257">
    <property type="entry name" value="PROKAR_LIPOPROTEIN"/>
    <property type="match status" value="1"/>
</dbReference>
<protein>
    <submittedName>
        <fullName evidence="8">SusD family protein</fullName>
    </submittedName>
</protein>
<keyword evidence="4" id="KW-0472">Membrane</keyword>
<dbReference type="InterPro" id="IPR012944">
    <property type="entry name" value="SusD_RagB_dom"/>
</dbReference>
<dbReference type="RefSeq" id="WP_084290146.1">
    <property type="nucleotide sequence ID" value="NZ_FWYB01000008.1"/>
</dbReference>
<comment type="subcellular location">
    <subcellularLocation>
        <location evidence="1">Cell outer membrane</location>
    </subcellularLocation>
</comment>
<evidence type="ECO:0000256" key="2">
    <source>
        <dbReference type="ARBA" id="ARBA00006275"/>
    </source>
</evidence>
<evidence type="ECO:0000259" key="7">
    <source>
        <dbReference type="Pfam" id="PF14322"/>
    </source>
</evidence>
<dbReference type="GO" id="GO:0009279">
    <property type="term" value="C:cell outer membrane"/>
    <property type="evidence" value="ECO:0007669"/>
    <property type="project" value="UniProtKB-SubCell"/>
</dbReference>
<comment type="similarity">
    <text evidence="2">Belongs to the SusD family.</text>
</comment>
<dbReference type="InterPro" id="IPR011990">
    <property type="entry name" value="TPR-like_helical_dom_sf"/>
</dbReference>
<reference evidence="8 9" key="1">
    <citation type="submission" date="2017-04" db="EMBL/GenBank/DDBJ databases">
        <authorList>
            <person name="Afonso C.L."/>
            <person name="Miller P.J."/>
            <person name="Scott M.A."/>
            <person name="Spackman E."/>
            <person name="Goraichik I."/>
            <person name="Dimitrov K.M."/>
            <person name="Suarez D.L."/>
            <person name="Swayne D.E."/>
        </authorList>
    </citation>
    <scope>NUCLEOTIDE SEQUENCE [LARGE SCALE GENOMIC DNA]</scope>
    <source>
        <strain evidence="8 9">DSM 19625</strain>
    </source>
</reference>
<evidence type="ECO:0000256" key="4">
    <source>
        <dbReference type="ARBA" id="ARBA00023136"/>
    </source>
</evidence>
<keyword evidence="3" id="KW-0732">Signal</keyword>
<feature type="domain" description="RagB/SusD" evidence="6">
    <location>
        <begin position="316"/>
        <end position="411"/>
    </location>
</feature>
<dbReference type="Pfam" id="PF14322">
    <property type="entry name" value="SusD-like_3"/>
    <property type="match status" value="1"/>
</dbReference>
<evidence type="ECO:0000256" key="3">
    <source>
        <dbReference type="ARBA" id="ARBA00022729"/>
    </source>
</evidence>
<feature type="domain" description="SusD-like N-terminal" evidence="7">
    <location>
        <begin position="85"/>
        <end position="228"/>
    </location>
</feature>
<dbReference type="AlphaFoldDB" id="A0A1W2DTT6"/>
<evidence type="ECO:0000259" key="6">
    <source>
        <dbReference type="Pfam" id="PF07980"/>
    </source>
</evidence>
<dbReference type="STRING" id="475255.SAMN04488101_10833"/>
<accession>A0A1W2DTT6</accession>
<proteinExistence type="inferred from homology"/>
<dbReference type="OrthoDB" id="5694214at2"/>
<sequence length="477" mass="52975">MKRISKYILLAAFFGTLVSCDKQLSEPPANARVDGTAITDQKSAQTVLNGAYYRFANVDNNNVTNWTSHQVAGGMYNGLLAYGVGQLPDERNENASAGYAPMIWTQSYLLVTATNAVIDGVSALADNAFVGSRKNEIIGESRFLRAYGHFKLLVYFSEWFKQDSKNGVLIRDKFITLSQVPKARSTVAESYAFILADLDFAIANAPATNPNYYATKWAAMALKMRVLLCRGQQTDYTEVNSLGNTLIQSGPYALENNLKDIFYTKGLSSTEVIFGVKPQPSQELFYYIQSRAYYPGQSSVFAATQKFKDLLQNDPRGTWMVGALTPYQAYSPNTYYFLKYIAVGGNPSQLTETSYALRLSEVYLMRAEAIIRSNGGDLNAAKSLIKTVMGKAGVTNFSAVDDANTTDALLLQNYYEVERNLTGEDGIEWLTLMRLPFATVKQLRPTIVSDIQFYFPVPRSEFDTNPLFGIQNTGYGQ</sequence>
<dbReference type="Pfam" id="PF07980">
    <property type="entry name" value="SusD_RagB"/>
    <property type="match status" value="1"/>
</dbReference>
<dbReference type="EMBL" id="FWYB01000008">
    <property type="protein sequence ID" value="SMD00438.1"/>
    <property type="molecule type" value="Genomic_DNA"/>
</dbReference>
<dbReference type="SUPFAM" id="SSF48452">
    <property type="entry name" value="TPR-like"/>
    <property type="match status" value="1"/>
</dbReference>
<keyword evidence="5" id="KW-0998">Cell outer membrane</keyword>
<dbReference type="Gene3D" id="1.25.40.390">
    <property type="match status" value="1"/>
</dbReference>
<evidence type="ECO:0000256" key="5">
    <source>
        <dbReference type="ARBA" id="ARBA00023237"/>
    </source>
</evidence>
<organism evidence="8 9">
    <name type="scientific">Pedobacter nyackensis</name>
    <dbReference type="NCBI Taxonomy" id="475255"/>
    <lineage>
        <taxon>Bacteria</taxon>
        <taxon>Pseudomonadati</taxon>
        <taxon>Bacteroidota</taxon>
        <taxon>Sphingobacteriia</taxon>
        <taxon>Sphingobacteriales</taxon>
        <taxon>Sphingobacteriaceae</taxon>
        <taxon>Pedobacter</taxon>
    </lineage>
</organism>
<name>A0A1W2DTT6_9SPHI</name>